<sequence length="221" mass="25363">MLEKIGELDSDRCNVVSFKERFDHMGLTCLIFEMLDISLWNLVIDHKRALSPSEIRPIAQQLLVAFDTLKDIGVIHSDLKPDNIMLTNRKLEPYRVKLIDFGLARNIAEVRQGQKKQPSGYRAPEVTLGCEFDVPIDMWGLGSTLALLLLKQHLFPDSGYQSVKMMVDLLGMPPANMLRDGVYSQYYFTKEDDDQRRPTWRLLTPEEFITLDCVIQLGDCK</sequence>
<protein>
    <recommendedName>
        <fullName evidence="6">Protein kinase domain-containing protein</fullName>
    </recommendedName>
</protein>
<dbReference type="PROSITE" id="PS50011">
    <property type="entry name" value="PROTEIN_KINASE_DOM"/>
    <property type="match status" value="1"/>
</dbReference>
<accession>A0A8C6V0Y9</accession>
<dbReference type="GO" id="GO:0042771">
    <property type="term" value="P:intrinsic apoptotic signaling pathway in response to DNA damage by p53 class mediator"/>
    <property type="evidence" value="ECO:0007669"/>
    <property type="project" value="TreeGrafter"/>
</dbReference>
<dbReference type="PANTHER" id="PTHR24058">
    <property type="entry name" value="DUAL SPECIFICITY PROTEIN KINASE"/>
    <property type="match status" value="1"/>
</dbReference>
<evidence type="ECO:0000256" key="1">
    <source>
        <dbReference type="ARBA" id="ARBA00022527"/>
    </source>
</evidence>
<dbReference type="GO" id="GO:0007224">
    <property type="term" value="P:smoothened signaling pathway"/>
    <property type="evidence" value="ECO:0007669"/>
    <property type="project" value="TreeGrafter"/>
</dbReference>
<dbReference type="Gene3D" id="1.10.510.10">
    <property type="entry name" value="Transferase(Phosphotransferase) domain 1"/>
    <property type="match status" value="1"/>
</dbReference>
<proteinExistence type="predicted"/>
<evidence type="ECO:0000313" key="8">
    <source>
        <dbReference type="Proteomes" id="UP000694523"/>
    </source>
</evidence>
<dbReference type="InterPro" id="IPR011009">
    <property type="entry name" value="Kinase-like_dom_sf"/>
</dbReference>
<keyword evidence="5" id="KW-0067">ATP-binding</keyword>
<keyword evidence="3" id="KW-0547">Nucleotide-binding</keyword>
<dbReference type="PROSITE" id="PS00108">
    <property type="entry name" value="PROTEIN_KINASE_ST"/>
    <property type="match status" value="1"/>
</dbReference>
<dbReference type="GO" id="GO:0005524">
    <property type="term" value="F:ATP binding"/>
    <property type="evidence" value="ECO:0007669"/>
    <property type="project" value="UniProtKB-KW"/>
</dbReference>
<dbReference type="GO" id="GO:0003714">
    <property type="term" value="F:transcription corepressor activity"/>
    <property type="evidence" value="ECO:0007669"/>
    <property type="project" value="TreeGrafter"/>
</dbReference>
<keyword evidence="4" id="KW-0418">Kinase</keyword>
<dbReference type="SMART" id="SM00220">
    <property type="entry name" value="S_TKc"/>
    <property type="match status" value="1"/>
</dbReference>
<evidence type="ECO:0000313" key="7">
    <source>
        <dbReference type="Ensembl" id="ENSNMLP00000043625.1"/>
    </source>
</evidence>
<dbReference type="AlphaFoldDB" id="A0A8C6V0Y9"/>
<dbReference type="PANTHER" id="PTHR24058:SF53">
    <property type="entry name" value="HOMEODOMAIN-INTERACTING PROTEIN KINASE 2"/>
    <property type="match status" value="1"/>
</dbReference>
<dbReference type="Proteomes" id="UP000694523">
    <property type="component" value="Unplaced"/>
</dbReference>
<dbReference type="Pfam" id="PF00069">
    <property type="entry name" value="Pkinase"/>
    <property type="match status" value="1"/>
</dbReference>
<evidence type="ECO:0000256" key="5">
    <source>
        <dbReference type="ARBA" id="ARBA00022840"/>
    </source>
</evidence>
<keyword evidence="2" id="KW-0808">Transferase</keyword>
<dbReference type="InterPro" id="IPR050494">
    <property type="entry name" value="Ser_Thr_dual-spec_kinase"/>
</dbReference>
<dbReference type="GO" id="GO:0005737">
    <property type="term" value="C:cytoplasm"/>
    <property type="evidence" value="ECO:0007669"/>
    <property type="project" value="TreeGrafter"/>
</dbReference>
<evidence type="ECO:0000256" key="4">
    <source>
        <dbReference type="ARBA" id="ARBA00022777"/>
    </source>
</evidence>
<reference evidence="7" key="2">
    <citation type="submission" date="2025-09" db="UniProtKB">
        <authorList>
            <consortium name="Ensembl"/>
        </authorList>
    </citation>
    <scope>IDENTIFICATION</scope>
</reference>
<dbReference type="InterPro" id="IPR008271">
    <property type="entry name" value="Ser/Thr_kinase_AS"/>
</dbReference>
<evidence type="ECO:0000256" key="2">
    <source>
        <dbReference type="ARBA" id="ARBA00022679"/>
    </source>
</evidence>
<evidence type="ECO:0000256" key="3">
    <source>
        <dbReference type="ARBA" id="ARBA00022741"/>
    </source>
</evidence>
<dbReference type="GO" id="GO:0004674">
    <property type="term" value="F:protein serine/threonine kinase activity"/>
    <property type="evidence" value="ECO:0007669"/>
    <property type="project" value="UniProtKB-KW"/>
</dbReference>
<organism evidence="7 8">
    <name type="scientific">Neogobius melanostomus</name>
    <name type="common">round goby</name>
    <dbReference type="NCBI Taxonomy" id="47308"/>
    <lineage>
        <taxon>Eukaryota</taxon>
        <taxon>Metazoa</taxon>
        <taxon>Chordata</taxon>
        <taxon>Craniata</taxon>
        <taxon>Vertebrata</taxon>
        <taxon>Euteleostomi</taxon>
        <taxon>Actinopterygii</taxon>
        <taxon>Neopterygii</taxon>
        <taxon>Teleostei</taxon>
        <taxon>Neoteleostei</taxon>
        <taxon>Acanthomorphata</taxon>
        <taxon>Gobiaria</taxon>
        <taxon>Gobiiformes</taxon>
        <taxon>Gobioidei</taxon>
        <taxon>Gobiidae</taxon>
        <taxon>Benthophilinae</taxon>
        <taxon>Neogobiini</taxon>
        <taxon>Neogobius</taxon>
    </lineage>
</organism>
<dbReference type="Ensembl" id="ENSNMLT00000048422.1">
    <property type="protein sequence ID" value="ENSNMLP00000043625.1"/>
    <property type="gene ID" value="ENSNMLG00000026426.1"/>
</dbReference>
<dbReference type="GO" id="GO:0003713">
    <property type="term" value="F:transcription coactivator activity"/>
    <property type="evidence" value="ECO:0007669"/>
    <property type="project" value="TreeGrafter"/>
</dbReference>
<reference evidence="7" key="1">
    <citation type="submission" date="2025-08" db="UniProtKB">
        <authorList>
            <consortium name="Ensembl"/>
        </authorList>
    </citation>
    <scope>IDENTIFICATION</scope>
</reference>
<dbReference type="GO" id="GO:0004713">
    <property type="term" value="F:protein tyrosine kinase activity"/>
    <property type="evidence" value="ECO:0007669"/>
    <property type="project" value="TreeGrafter"/>
</dbReference>
<keyword evidence="8" id="KW-1185">Reference proteome</keyword>
<feature type="domain" description="Protein kinase" evidence="6">
    <location>
        <begin position="1"/>
        <end position="209"/>
    </location>
</feature>
<evidence type="ECO:0000259" key="6">
    <source>
        <dbReference type="PROSITE" id="PS50011"/>
    </source>
</evidence>
<keyword evidence="1" id="KW-0723">Serine/threonine-protein kinase</keyword>
<dbReference type="Gene3D" id="3.30.200.20">
    <property type="entry name" value="Phosphorylase Kinase, domain 1"/>
    <property type="match status" value="1"/>
</dbReference>
<dbReference type="GO" id="GO:0046332">
    <property type="term" value="F:SMAD binding"/>
    <property type="evidence" value="ECO:0007669"/>
    <property type="project" value="TreeGrafter"/>
</dbReference>
<dbReference type="GO" id="GO:0045944">
    <property type="term" value="P:positive regulation of transcription by RNA polymerase II"/>
    <property type="evidence" value="ECO:0007669"/>
    <property type="project" value="TreeGrafter"/>
</dbReference>
<dbReference type="InterPro" id="IPR000719">
    <property type="entry name" value="Prot_kinase_dom"/>
</dbReference>
<dbReference type="SUPFAM" id="SSF56112">
    <property type="entry name" value="Protein kinase-like (PK-like)"/>
    <property type="match status" value="1"/>
</dbReference>
<name>A0A8C6V0Y9_9GOBI</name>
<dbReference type="GO" id="GO:0016605">
    <property type="term" value="C:PML body"/>
    <property type="evidence" value="ECO:0007669"/>
    <property type="project" value="TreeGrafter"/>
</dbReference>